<feature type="binding site" evidence="6">
    <location>
        <position position="223"/>
    </location>
    <ligand>
        <name>Ca(2+)</name>
        <dbReference type="ChEBI" id="CHEBI:29108"/>
        <label>1</label>
        <note>catalytic</note>
    </ligand>
</feature>
<dbReference type="OrthoDB" id="423498at2759"/>
<keyword evidence="4 8" id="KW-0325">Glycoprotein</keyword>
<feature type="binding site" evidence="6">
    <location>
        <position position="114"/>
    </location>
    <ligand>
        <name>Ca(2+)</name>
        <dbReference type="ChEBI" id="CHEBI:29108"/>
        <label>1</label>
        <note>catalytic</note>
    </ligand>
</feature>
<evidence type="ECO:0000313" key="9">
    <source>
        <dbReference type="EMBL" id="KAJ8031152.1"/>
    </source>
</evidence>
<evidence type="ECO:0000256" key="7">
    <source>
        <dbReference type="PIRSR" id="PIRSR602640-3"/>
    </source>
</evidence>
<feature type="binding site" evidence="6">
    <location>
        <position position="270"/>
    </location>
    <ligand>
        <name>Ca(2+)</name>
        <dbReference type="ChEBI" id="CHEBI:29108"/>
        <label>1</label>
        <note>catalytic</note>
    </ligand>
</feature>
<dbReference type="InterPro" id="IPR002640">
    <property type="entry name" value="Arylesterase"/>
</dbReference>
<evidence type="ECO:0000313" key="10">
    <source>
        <dbReference type="Proteomes" id="UP001152320"/>
    </source>
</evidence>
<feature type="binding site" evidence="6">
    <location>
        <position position="51"/>
    </location>
    <ligand>
        <name>Ca(2+)</name>
        <dbReference type="ChEBI" id="CHEBI:29108"/>
        <label>1</label>
        <note>catalytic</note>
    </ligand>
</feature>
<evidence type="ECO:0000256" key="2">
    <source>
        <dbReference type="ARBA" id="ARBA00022801"/>
    </source>
</evidence>
<feature type="binding site" evidence="6">
    <location>
        <position position="50"/>
    </location>
    <ligand>
        <name>Ca(2+)</name>
        <dbReference type="ChEBI" id="CHEBI:29108"/>
        <label>1</label>
        <note>catalytic</note>
    </ligand>
</feature>
<keyword evidence="6 8" id="KW-0479">Metal-binding</keyword>
<comment type="catalytic activity">
    <reaction evidence="8">
        <text>a phenyl acetate + H2O = a phenol + acetate + H(+)</text>
        <dbReference type="Rhea" id="RHEA:17309"/>
        <dbReference type="ChEBI" id="CHEBI:15377"/>
        <dbReference type="ChEBI" id="CHEBI:15378"/>
        <dbReference type="ChEBI" id="CHEBI:30089"/>
        <dbReference type="ChEBI" id="CHEBI:33853"/>
        <dbReference type="ChEBI" id="CHEBI:140310"/>
        <dbReference type="EC" id="3.1.1.2"/>
    </reaction>
</comment>
<evidence type="ECO:0000256" key="8">
    <source>
        <dbReference type="RuleBase" id="RU368025"/>
    </source>
</evidence>
<accession>A0A9Q1H134</accession>
<dbReference type="GO" id="GO:0004064">
    <property type="term" value="F:arylesterase activity"/>
    <property type="evidence" value="ECO:0007669"/>
    <property type="project" value="UniProtKB-UniRule"/>
</dbReference>
<sequence length="373" mass="41933">MLWNTIKILVALFVARHVVKLALLLGYHKTPMNHWPGPCRTVPPIEHGAEDIALTKSGLAIITSGIDLVYWGDLTDPRISEAEGKLFAFDFNHPEKNAVELKFSGNFEFVPHGIGLWESADDGTYVFVVNHRQEAETIEIFKLSGTTEKPVLEHVESVQDPLFTSMNDVVATGPRSFYVSNDGYLRFTAMRAVERLFNLPWGSVVHYNGKIARRVVDSAFEYNGMSLSRDGKFLFISSPFTSSVAIYERSTESNNLTFHQEIQIGASPDNIFVHPETGDLWTGSSPIGHREHAAFENLDNWAPSQAIRVRPLGSKEEPFEKFKLYEAFYDDGYLMSTSSSVAVVGNRMLVGSVMHKLVFCEMKTETNLPRDQY</sequence>
<dbReference type="InterPro" id="IPR051288">
    <property type="entry name" value="Serum_paraoxonase/arylesterase"/>
</dbReference>
<dbReference type="PANTHER" id="PTHR11799">
    <property type="entry name" value="PARAOXONASE"/>
    <property type="match status" value="1"/>
</dbReference>
<feature type="binding site" evidence="6">
    <location>
        <position position="168"/>
    </location>
    <ligand>
        <name>Ca(2+)</name>
        <dbReference type="ChEBI" id="CHEBI:29108"/>
        <label>1</label>
        <note>catalytic</note>
    </ligand>
</feature>
<dbReference type="GO" id="GO:0046872">
    <property type="term" value="F:metal ion binding"/>
    <property type="evidence" value="ECO:0007669"/>
    <property type="project" value="UniProtKB-KW"/>
</dbReference>
<dbReference type="Proteomes" id="UP001152320">
    <property type="component" value="Chromosome 13"/>
</dbReference>
<keyword evidence="10" id="KW-1185">Reference proteome</keyword>
<reference evidence="9" key="1">
    <citation type="submission" date="2021-10" db="EMBL/GenBank/DDBJ databases">
        <title>Tropical sea cucumber genome reveals ecological adaptation and Cuvierian tubules defense mechanism.</title>
        <authorList>
            <person name="Chen T."/>
        </authorList>
    </citation>
    <scope>NUCLEOTIDE SEQUENCE</scope>
    <source>
        <strain evidence="9">Nanhai2018</strain>
        <tissue evidence="9">Muscle</tissue>
    </source>
</reference>
<dbReference type="AlphaFoldDB" id="A0A9Q1H134"/>
<gene>
    <name evidence="9" type="ORF">HOLleu_27792</name>
</gene>
<evidence type="ECO:0000256" key="3">
    <source>
        <dbReference type="ARBA" id="ARBA00023157"/>
    </source>
</evidence>
<comment type="similarity">
    <text evidence="1 8">Belongs to the paraoxonase family.</text>
</comment>
<comment type="cofactor">
    <cofactor evidence="6 8">
        <name>Ca(2+)</name>
        <dbReference type="ChEBI" id="CHEBI:29108"/>
    </cofactor>
    <text evidence="6 8">Binds 2 calcium ions per subunit.</text>
</comment>
<keyword evidence="2 8" id="KW-0378">Hydrolase</keyword>
<dbReference type="InterPro" id="IPR011042">
    <property type="entry name" value="6-blade_b-propeller_TolB-like"/>
</dbReference>
<comment type="caution">
    <text evidence="9">The sequence shown here is derived from an EMBL/GenBank/DDBJ whole genome shotgun (WGS) entry which is preliminary data.</text>
</comment>
<proteinExistence type="inferred from homology"/>
<dbReference type="PANTHER" id="PTHR11799:SF12">
    <property type="entry name" value="PARAOXONASE-RELATED"/>
    <property type="match status" value="1"/>
</dbReference>
<dbReference type="EC" id="3.1.1.2" evidence="8"/>
<evidence type="ECO:0000256" key="1">
    <source>
        <dbReference type="ARBA" id="ARBA00008595"/>
    </source>
</evidence>
<feature type="binding site" evidence="6">
    <location>
        <position position="269"/>
    </location>
    <ligand>
        <name>Ca(2+)</name>
        <dbReference type="ChEBI" id="CHEBI:29108"/>
        <label>1</label>
        <note>catalytic</note>
    </ligand>
</feature>
<keyword evidence="3 7" id="KW-1015">Disulfide bond</keyword>
<dbReference type="EMBL" id="JAIZAY010000013">
    <property type="protein sequence ID" value="KAJ8031152.1"/>
    <property type="molecule type" value="Genomic_DNA"/>
</dbReference>
<evidence type="ECO:0000256" key="6">
    <source>
        <dbReference type="PIRSR" id="PIRSR602640-2"/>
    </source>
</evidence>
<name>A0A9Q1H134_HOLLE</name>
<protein>
    <recommendedName>
        <fullName evidence="8">Paraoxonase</fullName>
        <ecNumber evidence="8">3.1.1.2</ecNumber>
    </recommendedName>
</protein>
<evidence type="ECO:0000256" key="5">
    <source>
        <dbReference type="PIRSR" id="PIRSR602640-1"/>
    </source>
</evidence>
<dbReference type="PRINTS" id="PR01785">
    <property type="entry name" value="PARAOXONASE"/>
</dbReference>
<keyword evidence="6 8" id="KW-0106">Calcium</keyword>
<dbReference type="SUPFAM" id="SSF63829">
    <property type="entry name" value="Calcium-dependent phosphotriesterase"/>
    <property type="match status" value="1"/>
</dbReference>
<feature type="disulfide bond" description="In form B" evidence="7">
    <location>
        <begin position="39"/>
        <end position="360"/>
    </location>
</feature>
<dbReference type="Pfam" id="PF01731">
    <property type="entry name" value="Arylesterase"/>
    <property type="match status" value="1"/>
</dbReference>
<evidence type="ECO:0000256" key="4">
    <source>
        <dbReference type="ARBA" id="ARBA00023180"/>
    </source>
</evidence>
<organism evidence="9 10">
    <name type="scientific">Holothuria leucospilota</name>
    <name type="common">Black long sea cucumber</name>
    <name type="synonym">Mertensiothuria leucospilota</name>
    <dbReference type="NCBI Taxonomy" id="206669"/>
    <lineage>
        <taxon>Eukaryota</taxon>
        <taxon>Metazoa</taxon>
        <taxon>Echinodermata</taxon>
        <taxon>Eleutherozoa</taxon>
        <taxon>Echinozoa</taxon>
        <taxon>Holothuroidea</taxon>
        <taxon>Aspidochirotacea</taxon>
        <taxon>Aspidochirotida</taxon>
        <taxon>Holothuriidae</taxon>
        <taxon>Holothuria</taxon>
    </lineage>
</organism>
<feature type="active site" description="Proton acceptor" evidence="5">
    <location>
        <position position="112"/>
    </location>
</feature>
<feature type="binding site" evidence="6">
    <location>
        <position position="167"/>
    </location>
    <ligand>
        <name>Ca(2+)</name>
        <dbReference type="ChEBI" id="CHEBI:29108"/>
        <label>1</label>
        <note>catalytic</note>
    </ligand>
</feature>
<dbReference type="Gene3D" id="2.120.10.30">
    <property type="entry name" value="TolB, C-terminal domain"/>
    <property type="match status" value="1"/>
</dbReference>